<feature type="compositionally biased region" description="Gly residues" evidence="1">
    <location>
        <begin position="272"/>
        <end position="292"/>
    </location>
</feature>
<gene>
    <name evidence="2" type="ORF">SAMN04488132_103130</name>
</gene>
<reference evidence="2 3" key="1">
    <citation type="submission" date="2017-02" db="EMBL/GenBank/DDBJ databases">
        <authorList>
            <person name="Peterson S.W."/>
        </authorList>
    </citation>
    <scope>NUCLEOTIDE SEQUENCE [LARGE SCALE GENOMIC DNA]</scope>
    <source>
        <strain evidence="2 3">DSM 22335</strain>
    </source>
</reference>
<sequence>MRPAILWLLAMTLHVSCRKLEITRTNDDISKEKFFGAHRSGDAAETVVVAYIQRKNQSHPFIVQTIERIGYPRWDKMLKKGAKKTRVGMNGSGLSVSSNQNGNESDVYYVPFARDSQNHVNAVMIITASASDTTISYVNDWQYKRLLYLDASKQKAQQFALSFMMFDKIVFGHKNFRITDPSIFSSQDHAEANSIFVAIGKKEHQQAVKNDMLYYSETCEDVTIFFTNCPYIRTTGNCFGPGGICDRCPECPSVQMDLTFCYGQWLDDGLGGGSGETGGGSGGGGTGGGGGSGPPPTPCDGGGNIPDSKNVEVQTKVKLSGVDPNDPCAPGWEPSDPEPDPEPQMTISEKAIFDQIDAEDLADNVILAGGCNGTNRTGNVKWSGTLEHWLIMYNYVLENPIAGEVEFGVPGASSTGSGRQGYADIVNTITGEIFEVKPNNPQGLSDGRTEVASYVALANTHCPMKPIAIAPAWQKGFTFATRYYQAKRPNEWLEASLAESGVILYRYVPKSSVPAPIPVAIPQTNLDRISRLAKKLMNNLQNSDAVIAEFFRDTANLPLLNYIKAAGVTVGVGIIVGTIVQDILTWGGGLADDWASFMLAGRIIRYARAL</sequence>
<protein>
    <submittedName>
        <fullName evidence="2">Uncharacterized protein</fullName>
    </submittedName>
</protein>
<accession>A0A1T4M2N5</accession>
<evidence type="ECO:0000313" key="3">
    <source>
        <dbReference type="Proteomes" id="UP000190888"/>
    </source>
</evidence>
<feature type="region of interest" description="Disordered" evidence="1">
    <location>
        <begin position="320"/>
        <end position="344"/>
    </location>
</feature>
<evidence type="ECO:0000256" key="1">
    <source>
        <dbReference type="SAM" id="MobiDB-lite"/>
    </source>
</evidence>
<feature type="region of interest" description="Disordered" evidence="1">
    <location>
        <begin position="272"/>
        <end position="307"/>
    </location>
</feature>
<dbReference type="Proteomes" id="UP000190888">
    <property type="component" value="Unassembled WGS sequence"/>
</dbReference>
<proteinExistence type="predicted"/>
<dbReference type="EMBL" id="FUWH01000003">
    <property type="protein sequence ID" value="SJZ61223.1"/>
    <property type="molecule type" value="Genomic_DNA"/>
</dbReference>
<name>A0A1T4M2N5_9BACT</name>
<evidence type="ECO:0000313" key="2">
    <source>
        <dbReference type="EMBL" id="SJZ61223.1"/>
    </source>
</evidence>
<dbReference type="STRING" id="413434.SAMN04488132_103130"/>
<dbReference type="AlphaFoldDB" id="A0A1T4M2N5"/>
<keyword evidence="3" id="KW-1185">Reference proteome</keyword>
<organism evidence="2 3">
    <name type="scientific">Sediminibacterium ginsengisoli</name>
    <dbReference type="NCBI Taxonomy" id="413434"/>
    <lineage>
        <taxon>Bacteria</taxon>
        <taxon>Pseudomonadati</taxon>
        <taxon>Bacteroidota</taxon>
        <taxon>Chitinophagia</taxon>
        <taxon>Chitinophagales</taxon>
        <taxon>Chitinophagaceae</taxon>
        <taxon>Sediminibacterium</taxon>
    </lineage>
</organism>